<protein>
    <submittedName>
        <fullName evidence="2">Uncharacterized protein</fullName>
    </submittedName>
</protein>
<dbReference type="AlphaFoldDB" id="A0A1M6NY10"/>
<reference evidence="2 3" key="1">
    <citation type="submission" date="2016-11" db="EMBL/GenBank/DDBJ databases">
        <authorList>
            <person name="Jaros S."/>
            <person name="Januszkiewicz K."/>
            <person name="Wedrychowicz H."/>
        </authorList>
    </citation>
    <scope>NUCLEOTIDE SEQUENCE [LARGE SCALE GENOMIC DNA]</scope>
    <source>
        <strain evidence="2 3">DSM 14501</strain>
    </source>
</reference>
<dbReference type="RefSeq" id="WP_072966300.1">
    <property type="nucleotide sequence ID" value="NZ_FRAJ01000007.1"/>
</dbReference>
<name>A0A1M6NY10_9FIRM</name>
<accession>A0A1M6NY10</accession>
<gene>
    <name evidence="2" type="ORF">SAMN02745883_01024</name>
</gene>
<dbReference type="EMBL" id="FRAJ01000007">
    <property type="protein sequence ID" value="SHK00627.1"/>
    <property type="molecule type" value="Genomic_DNA"/>
</dbReference>
<organism evidence="2 3">
    <name type="scientific">Caminicella sporogenes DSM 14501</name>
    <dbReference type="NCBI Taxonomy" id="1121266"/>
    <lineage>
        <taxon>Bacteria</taxon>
        <taxon>Bacillati</taxon>
        <taxon>Bacillota</taxon>
        <taxon>Clostridia</taxon>
        <taxon>Peptostreptococcales</taxon>
        <taxon>Caminicellaceae</taxon>
        <taxon>Caminicella</taxon>
    </lineage>
</organism>
<evidence type="ECO:0000256" key="1">
    <source>
        <dbReference type="SAM" id="Phobius"/>
    </source>
</evidence>
<keyword evidence="1" id="KW-0812">Transmembrane</keyword>
<keyword evidence="1" id="KW-0472">Membrane</keyword>
<sequence>MNKIKILIGMLILFLGFFIMYFALESGTKFIFFFGILFGILMSVIGAVIIFTYRYKENMKIVYNYRKAIEELKKDPNNEELIQKAYKYGKELYCSRRSDGIFTKKDKKILEMDIDYARGKLK</sequence>
<evidence type="ECO:0000313" key="2">
    <source>
        <dbReference type="EMBL" id="SHK00627.1"/>
    </source>
</evidence>
<keyword evidence="3" id="KW-1185">Reference proteome</keyword>
<dbReference type="Proteomes" id="UP000184082">
    <property type="component" value="Unassembled WGS sequence"/>
</dbReference>
<proteinExistence type="predicted"/>
<dbReference type="STRING" id="1121266.SAMN02745883_01024"/>
<feature type="transmembrane region" description="Helical" evidence="1">
    <location>
        <begin position="7"/>
        <end position="24"/>
    </location>
</feature>
<evidence type="ECO:0000313" key="3">
    <source>
        <dbReference type="Proteomes" id="UP000184082"/>
    </source>
</evidence>
<feature type="transmembrane region" description="Helical" evidence="1">
    <location>
        <begin position="30"/>
        <end position="53"/>
    </location>
</feature>
<keyword evidence="1" id="KW-1133">Transmembrane helix</keyword>